<dbReference type="KEGG" id="sgu:SGLAU_17345"/>
<feature type="domain" description="Aldehyde dehydrogenase" evidence="2">
    <location>
        <begin position="56"/>
        <end position="391"/>
    </location>
</feature>
<dbReference type="InterPro" id="IPR016162">
    <property type="entry name" value="Ald_DH_N"/>
</dbReference>
<protein>
    <recommendedName>
        <fullName evidence="2">Aldehyde dehydrogenase domain-containing protein</fullName>
    </recommendedName>
</protein>
<dbReference type="Gene3D" id="3.40.309.10">
    <property type="entry name" value="Aldehyde Dehydrogenase, Chain A, domain 2"/>
    <property type="match status" value="1"/>
</dbReference>
<keyword evidence="4" id="KW-1185">Reference proteome</keyword>
<accession>A0A089X6C2</accession>
<keyword evidence="1" id="KW-0560">Oxidoreductase</keyword>
<evidence type="ECO:0000256" key="1">
    <source>
        <dbReference type="ARBA" id="ARBA00023002"/>
    </source>
</evidence>
<dbReference type="eggNOG" id="COG1012">
    <property type="taxonomic scope" value="Bacteria"/>
</dbReference>
<dbReference type="OrthoDB" id="229416at2"/>
<dbReference type="SUPFAM" id="SSF53720">
    <property type="entry name" value="ALDH-like"/>
    <property type="match status" value="1"/>
</dbReference>
<gene>
    <name evidence="3" type="ORF">SGLAU_17345</name>
</gene>
<sequence>MAEPEQTEGTLIELDALGPNGPFAARNRVTLHDVAGRPVARLGLVPKLFVSRTMAALHRAEPLPFAERIAALARAARIFQDETVAGLDYTAYRQLVARVSGVPLSVVHAATDAIVEAAEQAEHLAAQPRPAGAVADWRDPATRAGSAVWTRRGDVFAVHAAGNHPGPHSLWLEALALGYRIAVRPSRREPFTPHRLVTALRAAGFGADQVVLLPTDHDAADEILRGADYGLVYGGDEVVRKYAGSTVLPQGPGRSKILVTADADWRDHLDTIVDSISHQGGVACINATTVLVEGDPAPLADALAERLAALPALPPEDPKAVLPAQPLDGARAIEAYLLNQARGTVAHLGGDGVVEELPGGGAVLRPAVHRLPRPDAPQAGVELPFPCVWVGPWTREAGVAPLRHSLVLTAFTGDDDLVDRLLREPTISNVYLGDHPTYWIRPGVPHDGWLGEFLMRTKTVIRDRDPSPDGATRGSAS</sequence>
<dbReference type="InterPro" id="IPR016163">
    <property type="entry name" value="Ald_DH_C"/>
</dbReference>
<evidence type="ECO:0000259" key="2">
    <source>
        <dbReference type="Pfam" id="PF00171"/>
    </source>
</evidence>
<name>A0A089X6C2_STRGA</name>
<dbReference type="Proteomes" id="UP000029482">
    <property type="component" value="Chromosome"/>
</dbReference>
<dbReference type="HOGENOM" id="CLU_046407_0_0_11"/>
<dbReference type="RefSeq" id="WP_052413792.1">
    <property type="nucleotide sequence ID" value="NZ_CP009438.1"/>
</dbReference>
<organism evidence="3 4">
    <name type="scientific">Streptomyces glaucescens</name>
    <dbReference type="NCBI Taxonomy" id="1907"/>
    <lineage>
        <taxon>Bacteria</taxon>
        <taxon>Bacillati</taxon>
        <taxon>Actinomycetota</taxon>
        <taxon>Actinomycetes</taxon>
        <taxon>Kitasatosporales</taxon>
        <taxon>Streptomycetaceae</taxon>
        <taxon>Streptomyces</taxon>
    </lineage>
</organism>
<dbReference type="InterPro" id="IPR015590">
    <property type="entry name" value="Aldehyde_DH_dom"/>
</dbReference>
<dbReference type="AlphaFoldDB" id="A0A089X6C2"/>
<dbReference type="EMBL" id="CP009438">
    <property type="protein sequence ID" value="AIR99432.1"/>
    <property type="molecule type" value="Genomic_DNA"/>
</dbReference>
<proteinExistence type="predicted"/>
<dbReference type="InterPro" id="IPR016161">
    <property type="entry name" value="Ald_DH/histidinol_DH"/>
</dbReference>
<reference evidence="4" key="1">
    <citation type="journal article" date="2015" name="J. Biotechnol.">
        <title>Complete genome sequence of the actinobacterium Streptomyces glaucescens GLA.O (DSM 40922) consisting of a linear chromosome and one linear plasmid.</title>
        <authorList>
            <person name="Ortseifen V."/>
            <person name="Winkler A."/>
            <person name="Albersmeier A."/>
            <person name="Wendler S."/>
            <person name="Puhler A."/>
            <person name="Kalinowski J."/>
            <person name="Ruckert C."/>
        </authorList>
    </citation>
    <scope>NUCLEOTIDE SEQUENCE [LARGE SCALE GENOMIC DNA]</scope>
    <source>
        <strain evidence="4">DSM 40922 / GLA O</strain>
    </source>
</reference>
<dbReference type="Gene3D" id="3.40.605.10">
    <property type="entry name" value="Aldehyde Dehydrogenase, Chain A, domain 1"/>
    <property type="match status" value="1"/>
</dbReference>
<dbReference type="Pfam" id="PF00171">
    <property type="entry name" value="Aldedh"/>
    <property type="match status" value="1"/>
</dbReference>
<dbReference type="STRING" id="1907.SGLAU_17345"/>
<evidence type="ECO:0000313" key="3">
    <source>
        <dbReference type="EMBL" id="AIR99432.1"/>
    </source>
</evidence>
<dbReference type="GO" id="GO:0016620">
    <property type="term" value="F:oxidoreductase activity, acting on the aldehyde or oxo group of donors, NAD or NADP as acceptor"/>
    <property type="evidence" value="ECO:0007669"/>
    <property type="project" value="InterPro"/>
</dbReference>
<evidence type="ECO:0000313" key="4">
    <source>
        <dbReference type="Proteomes" id="UP000029482"/>
    </source>
</evidence>